<dbReference type="SMART" id="SM00528">
    <property type="entry name" value="HNS"/>
    <property type="match status" value="1"/>
</dbReference>
<protein>
    <submittedName>
        <fullName evidence="6">H-NS histone family protein</fullName>
    </submittedName>
</protein>
<evidence type="ECO:0000313" key="7">
    <source>
        <dbReference type="Proteomes" id="UP000304880"/>
    </source>
</evidence>
<evidence type="ECO:0000256" key="2">
    <source>
        <dbReference type="ARBA" id="ARBA00010610"/>
    </source>
</evidence>
<evidence type="ECO:0000256" key="1">
    <source>
        <dbReference type="ARBA" id="ARBA00004453"/>
    </source>
</evidence>
<gene>
    <name evidence="6" type="ORF">FHD67_18470</name>
</gene>
<name>A0A5C4R1F3_9RHOB</name>
<evidence type="ECO:0000259" key="5">
    <source>
        <dbReference type="SMART" id="SM00528"/>
    </source>
</evidence>
<keyword evidence="4" id="KW-0238">DNA-binding</keyword>
<organism evidence="6 7">
    <name type="scientific">Paracoccus haeundaensis</name>
    <dbReference type="NCBI Taxonomy" id="225362"/>
    <lineage>
        <taxon>Bacteria</taxon>
        <taxon>Pseudomonadati</taxon>
        <taxon>Pseudomonadota</taxon>
        <taxon>Alphaproteobacteria</taxon>
        <taxon>Rhodobacterales</taxon>
        <taxon>Paracoccaceae</taxon>
        <taxon>Paracoccus</taxon>
    </lineage>
</organism>
<dbReference type="PANTHER" id="PTHR38097:SF2">
    <property type="entry name" value="DNA-BINDING PROTEIN STPA"/>
    <property type="match status" value="1"/>
</dbReference>
<reference evidence="6 7" key="1">
    <citation type="submission" date="2019-06" db="EMBL/GenBank/DDBJ databases">
        <authorList>
            <person name="Li J."/>
        </authorList>
    </citation>
    <scope>NUCLEOTIDE SEQUENCE [LARGE SCALE GENOMIC DNA]</scope>
    <source>
        <strain evidence="6 7">CGMCC 1.8012</strain>
    </source>
</reference>
<dbReference type="GO" id="GO:0000976">
    <property type="term" value="F:transcription cis-regulatory region binding"/>
    <property type="evidence" value="ECO:0007669"/>
    <property type="project" value="TreeGrafter"/>
</dbReference>
<feature type="domain" description="DNA-binding protein H-NS-like C-terminal" evidence="5">
    <location>
        <begin position="58"/>
        <end position="103"/>
    </location>
</feature>
<dbReference type="Pfam" id="PF00816">
    <property type="entry name" value="Histone_HNS"/>
    <property type="match status" value="1"/>
</dbReference>
<dbReference type="GO" id="GO:0032993">
    <property type="term" value="C:protein-DNA complex"/>
    <property type="evidence" value="ECO:0007669"/>
    <property type="project" value="TreeGrafter"/>
</dbReference>
<dbReference type="Gene3D" id="4.10.430.10">
    <property type="entry name" value="Histone-like protein H-NS, C-terminal domain"/>
    <property type="match status" value="1"/>
</dbReference>
<dbReference type="RefSeq" id="WP_139599617.1">
    <property type="nucleotide sequence ID" value="NZ_VDDC01000050.1"/>
</dbReference>
<comment type="similarity">
    <text evidence="2">Belongs to the histone-like protein H-NS family.</text>
</comment>
<dbReference type="EMBL" id="VDDC01000050">
    <property type="protein sequence ID" value="TNH37766.1"/>
    <property type="molecule type" value="Genomic_DNA"/>
</dbReference>
<proteinExistence type="inferred from homology"/>
<dbReference type="GO" id="GO:0003680">
    <property type="term" value="F:minor groove of adenine-thymine-rich DNA binding"/>
    <property type="evidence" value="ECO:0007669"/>
    <property type="project" value="TreeGrafter"/>
</dbReference>
<dbReference type="PANTHER" id="PTHR38097">
    <property type="match status" value="1"/>
</dbReference>
<dbReference type="GO" id="GO:0003681">
    <property type="term" value="F:bent DNA binding"/>
    <property type="evidence" value="ECO:0007669"/>
    <property type="project" value="TreeGrafter"/>
</dbReference>
<dbReference type="GO" id="GO:0005829">
    <property type="term" value="C:cytosol"/>
    <property type="evidence" value="ECO:0007669"/>
    <property type="project" value="TreeGrafter"/>
</dbReference>
<comment type="subcellular location">
    <subcellularLocation>
        <location evidence="1">Cytoplasm</location>
        <location evidence="1">Nucleoid</location>
    </subcellularLocation>
</comment>
<evidence type="ECO:0000313" key="6">
    <source>
        <dbReference type="EMBL" id="TNH37766.1"/>
    </source>
</evidence>
<dbReference type="GO" id="GO:0001217">
    <property type="term" value="F:DNA-binding transcription repressor activity"/>
    <property type="evidence" value="ECO:0007669"/>
    <property type="project" value="TreeGrafter"/>
</dbReference>
<keyword evidence="7" id="KW-1185">Reference proteome</keyword>
<sequence>MKIDLENMSLKELRDLHKAVGRQIDSYEAKKKEQAMAAAQQVAEEHGFSLKELLGGGKAAKTTVAPKYANPDNMSETWTGRGRQPRWVKGHLDAGGSIDDLLIK</sequence>
<dbReference type="SUPFAM" id="SSF81273">
    <property type="entry name" value="H-NS histone-like proteins"/>
    <property type="match status" value="1"/>
</dbReference>
<dbReference type="Proteomes" id="UP000304880">
    <property type="component" value="Unassembled WGS sequence"/>
</dbReference>
<keyword evidence="3" id="KW-0963">Cytoplasm</keyword>
<accession>A0A5C4R1F3</accession>
<evidence type="ECO:0000256" key="4">
    <source>
        <dbReference type="ARBA" id="ARBA00023125"/>
    </source>
</evidence>
<dbReference type="InterPro" id="IPR027444">
    <property type="entry name" value="H-NS_C_dom"/>
</dbReference>
<evidence type="ECO:0000256" key="3">
    <source>
        <dbReference type="ARBA" id="ARBA00022490"/>
    </source>
</evidence>
<comment type="caution">
    <text evidence="6">The sequence shown here is derived from an EMBL/GenBank/DDBJ whole genome shotgun (WGS) entry which is preliminary data.</text>
</comment>
<dbReference type="InterPro" id="IPR037150">
    <property type="entry name" value="H-NS_C_dom_sf"/>
</dbReference>
<dbReference type="AlphaFoldDB" id="A0A5C4R1F3"/>
<dbReference type="GO" id="GO:0009295">
    <property type="term" value="C:nucleoid"/>
    <property type="evidence" value="ECO:0007669"/>
    <property type="project" value="UniProtKB-SubCell"/>
</dbReference>